<dbReference type="PANTHER" id="PTHR12406">
    <property type="entry name" value="CALCIUM-INDEPENDENT PHOSPHOLIPASE A2 IPLA2 -RELATED"/>
    <property type="match status" value="1"/>
</dbReference>
<feature type="domain" description="PNPLA" evidence="4">
    <location>
        <begin position="33"/>
        <end position="119"/>
    </location>
</feature>
<evidence type="ECO:0000256" key="2">
    <source>
        <dbReference type="PROSITE-ProRule" id="PRU01161"/>
    </source>
</evidence>
<feature type="compositionally biased region" description="Low complexity" evidence="3">
    <location>
        <begin position="14"/>
        <end position="29"/>
    </location>
</feature>
<dbReference type="GO" id="GO:0019433">
    <property type="term" value="P:triglyceride catabolic process"/>
    <property type="evidence" value="ECO:0007669"/>
    <property type="project" value="TreeGrafter"/>
</dbReference>
<gene>
    <name evidence="6" type="primary">LOC116952507</name>
</gene>
<evidence type="ECO:0000256" key="1">
    <source>
        <dbReference type="ARBA" id="ARBA00023098"/>
    </source>
</evidence>
<organism evidence="5 6">
    <name type="scientific">Petromyzon marinus</name>
    <name type="common">Sea lamprey</name>
    <dbReference type="NCBI Taxonomy" id="7757"/>
    <lineage>
        <taxon>Eukaryota</taxon>
        <taxon>Metazoa</taxon>
        <taxon>Chordata</taxon>
        <taxon>Craniata</taxon>
        <taxon>Vertebrata</taxon>
        <taxon>Cyclostomata</taxon>
        <taxon>Hyperoartia</taxon>
        <taxon>Petromyzontiformes</taxon>
        <taxon>Petromyzontidae</taxon>
        <taxon>Petromyzon</taxon>
    </lineage>
</organism>
<dbReference type="PANTHER" id="PTHR12406:SF7">
    <property type="entry name" value="PATATIN-LIKE PHOSPHOLIPASE DOMAIN-CONTAINING PROTEIN 4"/>
    <property type="match status" value="1"/>
</dbReference>
<dbReference type="Pfam" id="PF01734">
    <property type="entry name" value="Patatin"/>
    <property type="match status" value="1"/>
</dbReference>
<comment type="caution">
    <text evidence="2">Lacks conserved residue(s) required for the propagation of feature annotation.</text>
</comment>
<dbReference type="AlphaFoldDB" id="A0AAJ7U235"/>
<feature type="region of interest" description="Disordered" evidence="3">
    <location>
        <begin position="1"/>
        <end position="29"/>
    </location>
</feature>
<dbReference type="GO" id="GO:0016020">
    <property type="term" value="C:membrane"/>
    <property type="evidence" value="ECO:0007669"/>
    <property type="project" value="TreeGrafter"/>
</dbReference>
<sequence>MVAPLHIQETMPVEEQQQPGPHEQQAGQQEVNVSFAGSGFMGVYHLGVASALLERGAALTALVRAYAGASAGAMTAAMLATAPHRIPEATQFVYSFGRQVRELALGVVTPGFDFMKTLS</sequence>
<dbReference type="GO" id="GO:0004806">
    <property type="term" value="F:triacylglycerol lipase activity"/>
    <property type="evidence" value="ECO:0007669"/>
    <property type="project" value="TreeGrafter"/>
</dbReference>
<protein>
    <submittedName>
        <fullName evidence="6">Patatin-like phospholipase domain-containing protein 4</fullName>
    </submittedName>
</protein>
<keyword evidence="1" id="KW-0443">Lipid metabolism</keyword>
<dbReference type="RefSeq" id="XP_032827789.1">
    <property type="nucleotide sequence ID" value="XM_032971898.1"/>
</dbReference>
<dbReference type="InterPro" id="IPR002641">
    <property type="entry name" value="PNPLA_dom"/>
</dbReference>
<dbReference type="InterPro" id="IPR033562">
    <property type="entry name" value="PLPL"/>
</dbReference>
<proteinExistence type="predicted"/>
<dbReference type="InterPro" id="IPR016035">
    <property type="entry name" value="Acyl_Trfase/lysoPLipase"/>
</dbReference>
<feature type="short sequence motif" description="GXGXXG" evidence="2">
    <location>
        <begin position="37"/>
        <end position="42"/>
    </location>
</feature>
<evidence type="ECO:0000313" key="6">
    <source>
        <dbReference type="RefSeq" id="XP_032827789.1"/>
    </source>
</evidence>
<keyword evidence="5" id="KW-1185">Reference proteome</keyword>
<name>A0AAJ7U235_PETMA</name>
<accession>A0AAJ7U235</accession>
<feature type="short sequence motif" description="GXSXG" evidence="2">
    <location>
        <begin position="68"/>
        <end position="72"/>
    </location>
</feature>
<dbReference type="Gene3D" id="3.40.1090.10">
    <property type="entry name" value="Cytosolic phospholipase A2 catalytic domain"/>
    <property type="match status" value="1"/>
</dbReference>
<evidence type="ECO:0000313" key="5">
    <source>
        <dbReference type="Proteomes" id="UP001318040"/>
    </source>
</evidence>
<evidence type="ECO:0000259" key="4">
    <source>
        <dbReference type="PROSITE" id="PS51635"/>
    </source>
</evidence>
<dbReference type="SUPFAM" id="SSF52151">
    <property type="entry name" value="FabD/lysophospholipase-like"/>
    <property type="match status" value="1"/>
</dbReference>
<dbReference type="KEGG" id="pmrn:116952507"/>
<dbReference type="GO" id="GO:0055088">
    <property type="term" value="P:lipid homeostasis"/>
    <property type="evidence" value="ECO:0007669"/>
    <property type="project" value="TreeGrafter"/>
</dbReference>
<reference evidence="6" key="1">
    <citation type="submission" date="2025-08" db="UniProtKB">
        <authorList>
            <consortium name="RefSeq"/>
        </authorList>
    </citation>
    <scope>IDENTIFICATION</scope>
    <source>
        <tissue evidence="6">Sperm</tissue>
    </source>
</reference>
<dbReference type="GO" id="GO:0005737">
    <property type="term" value="C:cytoplasm"/>
    <property type="evidence" value="ECO:0007669"/>
    <property type="project" value="TreeGrafter"/>
</dbReference>
<dbReference type="GO" id="GO:0005811">
    <property type="term" value="C:lipid droplet"/>
    <property type="evidence" value="ECO:0007669"/>
    <property type="project" value="TreeGrafter"/>
</dbReference>
<evidence type="ECO:0000256" key="3">
    <source>
        <dbReference type="SAM" id="MobiDB-lite"/>
    </source>
</evidence>
<dbReference type="PROSITE" id="PS51635">
    <property type="entry name" value="PNPLA"/>
    <property type="match status" value="1"/>
</dbReference>
<dbReference type="Proteomes" id="UP001318040">
    <property type="component" value="Chromosome 47"/>
</dbReference>